<evidence type="ECO:0000259" key="7">
    <source>
        <dbReference type="PROSITE" id="PS50975"/>
    </source>
</evidence>
<dbReference type="Gene3D" id="3.40.50.261">
    <property type="entry name" value="Succinyl-CoA synthetase domains"/>
    <property type="match status" value="2"/>
</dbReference>
<dbReference type="SUPFAM" id="SSF56059">
    <property type="entry name" value="Glutathione synthetase ATP-binding domain-like"/>
    <property type="match status" value="1"/>
</dbReference>
<evidence type="ECO:0000259" key="8">
    <source>
        <dbReference type="PROSITE" id="PS51186"/>
    </source>
</evidence>
<proteinExistence type="inferred from homology"/>
<dbReference type="InterPro" id="IPR013815">
    <property type="entry name" value="ATP_grasp_subdomain_1"/>
</dbReference>
<dbReference type="GO" id="GO:0046872">
    <property type="term" value="F:metal ion binding"/>
    <property type="evidence" value="ECO:0007669"/>
    <property type="project" value="InterPro"/>
</dbReference>
<evidence type="ECO:0000256" key="2">
    <source>
        <dbReference type="ARBA" id="ARBA00022741"/>
    </source>
</evidence>
<keyword evidence="3 5" id="KW-0067">ATP-binding</keyword>
<organism evidence="9 10">
    <name type="scientific">Onishia taeanensis</name>
    <dbReference type="NCBI Taxonomy" id="284577"/>
    <lineage>
        <taxon>Bacteria</taxon>
        <taxon>Pseudomonadati</taxon>
        <taxon>Pseudomonadota</taxon>
        <taxon>Gammaproteobacteria</taxon>
        <taxon>Oceanospirillales</taxon>
        <taxon>Halomonadaceae</taxon>
        <taxon>Onishia</taxon>
    </lineage>
</organism>
<dbReference type="SUPFAM" id="SSF51735">
    <property type="entry name" value="NAD(P)-binding Rossmann-fold domains"/>
    <property type="match status" value="1"/>
</dbReference>
<evidence type="ECO:0000313" key="9">
    <source>
        <dbReference type="EMBL" id="RAR63470.1"/>
    </source>
</evidence>
<gene>
    <name evidence="9" type="ORF">BCL93_102209</name>
</gene>
<dbReference type="GO" id="GO:0016874">
    <property type="term" value="F:ligase activity"/>
    <property type="evidence" value="ECO:0007669"/>
    <property type="project" value="UniProtKB-KW"/>
</dbReference>
<dbReference type="InterPro" id="IPR036291">
    <property type="entry name" value="NAD(P)-bd_dom_sf"/>
</dbReference>
<evidence type="ECO:0000256" key="3">
    <source>
        <dbReference type="ARBA" id="ARBA00022840"/>
    </source>
</evidence>
<dbReference type="Gene3D" id="3.40.50.720">
    <property type="entry name" value="NAD(P)-binding Rossmann-like Domain"/>
    <property type="match status" value="1"/>
</dbReference>
<comment type="similarity">
    <text evidence="4">In the N-terminal section; belongs to the acetate CoA ligase alpha subunit family.</text>
</comment>
<dbReference type="Pfam" id="PF13302">
    <property type="entry name" value="Acetyltransf_3"/>
    <property type="match status" value="1"/>
</dbReference>
<dbReference type="GO" id="GO:0016747">
    <property type="term" value="F:acyltransferase activity, transferring groups other than amino-acyl groups"/>
    <property type="evidence" value="ECO:0007669"/>
    <property type="project" value="InterPro"/>
</dbReference>
<dbReference type="SUPFAM" id="SSF55729">
    <property type="entry name" value="Acyl-CoA N-acyltransferases (Nat)"/>
    <property type="match status" value="1"/>
</dbReference>
<dbReference type="Pfam" id="PF13607">
    <property type="entry name" value="Succ_CoA_lig"/>
    <property type="match status" value="1"/>
</dbReference>
<dbReference type="EMBL" id="QLSX01000002">
    <property type="protein sequence ID" value="RAR63470.1"/>
    <property type="molecule type" value="Genomic_DNA"/>
</dbReference>
<dbReference type="PANTHER" id="PTHR43334">
    <property type="entry name" value="ACETATE--COA LIGASE [ADP-FORMING]"/>
    <property type="match status" value="1"/>
</dbReference>
<evidence type="ECO:0000256" key="4">
    <source>
        <dbReference type="ARBA" id="ARBA00060888"/>
    </source>
</evidence>
<dbReference type="PROSITE" id="PS50975">
    <property type="entry name" value="ATP_GRASP"/>
    <property type="match status" value="1"/>
</dbReference>
<feature type="domain" description="N-acetyltransferase" evidence="8">
    <location>
        <begin position="735"/>
        <end position="891"/>
    </location>
</feature>
<dbReference type="InterPro" id="IPR000182">
    <property type="entry name" value="GNAT_dom"/>
</dbReference>
<dbReference type="Pfam" id="PF13549">
    <property type="entry name" value="ATP-grasp_5"/>
    <property type="match status" value="1"/>
</dbReference>
<dbReference type="InterPro" id="IPR011761">
    <property type="entry name" value="ATP-grasp"/>
</dbReference>
<evidence type="ECO:0000256" key="1">
    <source>
        <dbReference type="ARBA" id="ARBA00022598"/>
    </source>
</evidence>
<dbReference type="SMART" id="SM00881">
    <property type="entry name" value="CoA_binding"/>
    <property type="match status" value="1"/>
</dbReference>
<dbReference type="Proteomes" id="UP000249700">
    <property type="component" value="Unassembled WGS sequence"/>
</dbReference>
<dbReference type="PANTHER" id="PTHR43334:SF1">
    <property type="entry name" value="3-HYDROXYPROPIONATE--COA LIGASE [ADP-FORMING]"/>
    <property type="match status" value="1"/>
</dbReference>
<keyword evidence="2 5" id="KW-0547">Nucleotide-binding</keyword>
<dbReference type="InterPro" id="IPR016102">
    <property type="entry name" value="Succinyl-CoA_synth-like"/>
</dbReference>
<evidence type="ECO:0000256" key="6">
    <source>
        <dbReference type="SAM" id="MobiDB-lite"/>
    </source>
</evidence>
<accession>A0A328XW33</accession>
<evidence type="ECO:0000256" key="5">
    <source>
        <dbReference type="PROSITE-ProRule" id="PRU00409"/>
    </source>
</evidence>
<dbReference type="PROSITE" id="PS51186">
    <property type="entry name" value="GNAT"/>
    <property type="match status" value="1"/>
</dbReference>
<dbReference type="InterPro" id="IPR016181">
    <property type="entry name" value="Acyl_CoA_acyltransferase"/>
</dbReference>
<sequence length="939" mass="100171">MSIRNLDALFTPSSIALIGASNRPDSVGAVLAKNLYEGGFAGPVMTVNPHETAIRSTLNYRSVAELPIAPDLAVICTPPNTVVELVSELGERGCRAAVVITAGFGEGNHAEGQALKQAVLDAARPHQMRIIGPNCLGIMAPHAGINASFAHVAPTPGNLAFVTQSGAVATSVLDWAVNRGIGFSHMSSLGAMSDVDFGDMLYYLALDPHTHAILLYVEAVSEARKFLSAARMASRNKPVVVVKAGRSDDGARAALSHTGAMAGADAVYDAAFRRAGMLRVKTLDELFQAVGTLASGVRVKGDRLAVLTNGGGIGVLAVDELAEGNGRLAELSPETLAHLDTRLPATWSHGNPVDILGDATGERYVVALEALIEADDADAILIINCPTAVADSFGAAQTVINTLHTRHLPVLSCWLGEAAGAEARRLFADRRLPFYDTPEQAVQAFGHLWQYHRNHELLMETPPAVTDLPEDAPAKANAIIDAVLNEGRDVLTEPEASALLAAFGVPVVPARQARDGEEAARLAAELGFPAVVKILSKDISHKSDVGGVKIDLTSSEAVSRATEDMLARVRQSSPEARIEGVNVQPMISRPGAFELILGVAEDPIFGPVILFGQGGTGVEVIGDRVIGLPPLNPLLAREMIERTRVSRLLKGYRDRPAVDSEAIVLALVKLSQLVACLPRVVSLDINPLLADAGGVIALDARVVVRDASKPRAPMTIRPYPRELAQDIVTQSGQHYRLRPIRPEDEDALVEMLRRSDRSDIRLRFFAAIKRFDHAFAARLTQLDYEREMAFVAQPQNADSILGAVHLIAEPNQERAEFAVMVRSDMKQSGLGYCLMQAMLDHAQRMGITWVEGEVMLENDAMRRMARELGFKEQELERGADSVAISLKLDHAADDGTDAGKAAAPEGSNDGSKNDSKNDSKNSGSAPGSATTPAESAKPD</sequence>
<dbReference type="Gene3D" id="3.30.470.20">
    <property type="entry name" value="ATP-grasp fold, B domain"/>
    <property type="match status" value="1"/>
</dbReference>
<keyword evidence="9" id="KW-0808">Transferase</keyword>
<feature type="domain" description="ATP-grasp" evidence="7">
    <location>
        <begin position="497"/>
        <end position="533"/>
    </location>
</feature>
<dbReference type="Gene3D" id="3.30.1490.20">
    <property type="entry name" value="ATP-grasp fold, A domain"/>
    <property type="match status" value="1"/>
</dbReference>
<feature type="region of interest" description="Disordered" evidence="6">
    <location>
        <begin position="893"/>
        <end position="939"/>
    </location>
</feature>
<dbReference type="AlphaFoldDB" id="A0A328XW33"/>
<dbReference type="SUPFAM" id="SSF52210">
    <property type="entry name" value="Succinyl-CoA synthetase domains"/>
    <property type="match status" value="2"/>
</dbReference>
<dbReference type="Gene3D" id="3.40.630.30">
    <property type="match status" value="1"/>
</dbReference>
<dbReference type="InterPro" id="IPR032875">
    <property type="entry name" value="Succ_CoA_lig_flav_dom"/>
</dbReference>
<dbReference type="InterPro" id="IPR051538">
    <property type="entry name" value="Acyl-CoA_Synth/Transferase"/>
</dbReference>
<name>A0A328XW33_9GAMM</name>
<protein>
    <submittedName>
        <fullName evidence="9">Acetyltransferase</fullName>
    </submittedName>
</protein>
<dbReference type="RefSeq" id="WP_112053790.1">
    <property type="nucleotide sequence ID" value="NZ_QLSX01000002.1"/>
</dbReference>
<keyword evidence="1" id="KW-0436">Ligase</keyword>
<comment type="caution">
    <text evidence="9">The sequence shown here is derived from an EMBL/GenBank/DDBJ whole genome shotgun (WGS) entry which is preliminary data.</text>
</comment>
<evidence type="ECO:0000313" key="10">
    <source>
        <dbReference type="Proteomes" id="UP000249700"/>
    </source>
</evidence>
<feature type="compositionally biased region" description="Low complexity" evidence="6">
    <location>
        <begin position="898"/>
        <end position="910"/>
    </location>
</feature>
<dbReference type="FunFam" id="3.30.1490.20:FF:000020">
    <property type="entry name" value="Protein lysine acetyltransferase"/>
    <property type="match status" value="1"/>
</dbReference>
<dbReference type="InterPro" id="IPR003781">
    <property type="entry name" value="CoA-bd"/>
</dbReference>
<dbReference type="Pfam" id="PF13380">
    <property type="entry name" value="CoA_binding_2"/>
    <property type="match status" value="1"/>
</dbReference>
<dbReference type="GO" id="GO:0005524">
    <property type="term" value="F:ATP binding"/>
    <property type="evidence" value="ECO:0007669"/>
    <property type="project" value="UniProtKB-UniRule"/>
</dbReference>
<dbReference type="OrthoDB" id="9807426at2"/>
<reference evidence="9 10" key="1">
    <citation type="submission" date="2018-06" db="EMBL/GenBank/DDBJ databases">
        <title>Comparative analysis of microorganisms from saline springs in Andes Mountain Range, Colombia.</title>
        <authorList>
            <person name="Rubin E."/>
        </authorList>
    </citation>
    <scope>NUCLEOTIDE SEQUENCE [LARGE SCALE GENOMIC DNA]</scope>
    <source>
        <strain evidence="9 10">USBA-857</strain>
    </source>
</reference>